<evidence type="ECO:0000256" key="11">
    <source>
        <dbReference type="ARBA" id="ARBA00023235"/>
    </source>
</evidence>
<evidence type="ECO:0000256" key="10">
    <source>
        <dbReference type="ARBA" id="ARBA00023014"/>
    </source>
</evidence>
<evidence type="ECO:0000313" key="17">
    <source>
        <dbReference type="EMBL" id="JAG36065.1"/>
    </source>
</evidence>
<dbReference type="GO" id="GO:0043139">
    <property type="term" value="F:5'-3' DNA helicase activity"/>
    <property type="evidence" value="ECO:0007669"/>
    <property type="project" value="UniProtKB-EC"/>
</dbReference>
<keyword evidence="7 17" id="KW-0347">Helicase</keyword>
<dbReference type="PANTHER" id="PTHR11472">
    <property type="entry name" value="DNA REPAIR DEAD HELICASE RAD3/XP-D SUBFAMILY MEMBER"/>
    <property type="match status" value="1"/>
</dbReference>
<gene>
    <name evidence="17" type="primary">DDX11L8</name>
    <name evidence="18" type="synonym">DDX11L8_2</name>
    <name evidence="17" type="ORF">CM83_74922</name>
    <name evidence="18" type="ORF">g.69430</name>
</gene>
<keyword evidence="12" id="KW-0539">Nucleus</keyword>
<evidence type="ECO:0000256" key="9">
    <source>
        <dbReference type="ARBA" id="ARBA00023004"/>
    </source>
</evidence>
<dbReference type="SMART" id="SM00488">
    <property type="entry name" value="DEXDc2"/>
    <property type="match status" value="1"/>
</dbReference>
<feature type="compositionally biased region" description="Basic and acidic residues" evidence="15">
    <location>
        <begin position="267"/>
        <end position="277"/>
    </location>
</feature>
<evidence type="ECO:0000256" key="6">
    <source>
        <dbReference type="ARBA" id="ARBA00022801"/>
    </source>
</evidence>
<evidence type="ECO:0000259" key="16">
    <source>
        <dbReference type="PROSITE" id="PS51193"/>
    </source>
</evidence>
<dbReference type="NCBIfam" id="TIGR00604">
    <property type="entry name" value="rad3"/>
    <property type="match status" value="1"/>
</dbReference>
<name>A0A0A9Z2M7_LYGHE</name>
<feature type="compositionally biased region" description="Acidic residues" evidence="15">
    <location>
        <begin position="181"/>
        <end position="197"/>
    </location>
</feature>
<feature type="region of interest" description="Disordered" evidence="15">
    <location>
        <begin position="515"/>
        <end position="535"/>
    </location>
</feature>
<keyword evidence="10" id="KW-0411">Iron-sulfur</keyword>
<dbReference type="InterPro" id="IPR002464">
    <property type="entry name" value="DNA/RNA_helicase_DEAH_CS"/>
</dbReference>
<feature type="region of interest" description="Disordered" evidence="15">
    <location>
        <begin position="267"/>
        <end position="290"/>
    </location>
</feature>
<dbReference type="Pfam" id="PF06733">
    <property type="entry name" value="DEAD_2"/>
    <property type="match status" value="1"/>
</dbReference>
<dbReference type="PROSITE" id="PS51193">
    <property type="entry name" value="HELICASE_ATP_BIND_2"/>
    <property type="match status" value="1"/>
</dbReference>
<reference evidence="17" key="1">
    <citation type="journal article" date="2014" name="PLoS ONE">
        <title>Transcriptome-Based Identification of ABC Transporters in the Western Tarnished Plant Bug Lygus hesperus.</title>
        <authorList>
            <person name="Hull J.J."/>
            <person name="Chaney K."/>
            <person name="Geib S.M."/>
            <person name="Fabrick J.A."/>
            <person name="Brent C.S."/>
            <person name="Walsh D."/>
            <person name="Lavine L.C."/>
        </authorList>
    </citation>
    <scope>NUCLEOTIDE SEQUENCE</scope>
</reference>
<comment type="cofactor">
    <cofactor evidence="1">
        <name>[4Fe-4S] cluster</name>
        <dbReference type="ChEBI" id="CHEBI:49883"/>
    </cofactor>
</comment>
<evidence type="ECO:0000256" key="15">
    <source>
        <dbReference type="SAM" id="MobiDB-lite"/>
    </source>
</evidence>
<sequence length="872" mass="98024">MNTVAEAFLNTFKQTLQPPDDFSFPFTPYDIQKEFMTQLYSALEDSKLGIFESPTGTGKSLSLICGALSWLRDHEERLSDELERAISRIASEKPSIQEQNSGDWLSIQIKQAANDNIAHVLRHKMDKINRDKKRLAEIRSRIKDKTYTTSKNRENTSNQITEETDAFEDKPEDCDLVLQDDIEDPSKDNDEDEESNNEDPPVKIIFCSRTHSQLSQFVGEIQRTVFSNTMRVVPMGSRQSCCINKSVKKLKSLSLMNEKCLDMLKSTDKSTKDDSGKVTKKSKGSGSCPHLRNVQPLSEAIISEVMDLEAIVGKGESLSGCPYYATRSAVPDSQIIVVPYNTLLHKSTRESSQLEIKNAVIIIDEAHNLLETVSHIHSSEVSGQQITYALSQLIQYKDKFEKRFSSMNLLHLNQLIYVLKSLIKFIDSRDDTKGDGSETDTSLYTVPHFILSTGIDNYNLFRLVDFCMKNKITHKIRGFTEKYQPTVIPRPKNHPQKVSGMKSFLKEVELNNKTNSKNKKVVEKPAAPPDDAGPAVLEGQPLVPTLAFLSNLTMDYKEGRIVVKREVTLGKSVVKYLLLDPASVMKDLIQNARSVILAGGTMKPFSEFRDRLFLACGADESRIIEFSCGHVIPKDNIMPVIVSSGPSSQILDFSFQKRNASPLIAEVGRLLVNVCTIVPAGIVCFFPSYDYESRVYKFLEEQGFLKKISVRKKVFREPKTSSQVDSVLKEYADCAQKKGGGAIMFSVVGGKLSEGLNFSDDLGRCVVVVGMPYPNIMSPELKEKMSFLNKTVGPQAGREYYENCCMKAVNQCIGRAVRHQNDYSTVLLLDHRYKSPNHIQLLPKWIASSLQIQDKFGPVLGLLGKFFRQRKQ</sequence>
<dbReference type="FunFam" id="3.40.50.300:FF:001372">
    <property type="entry name" value="ATP-dependent DNA helicase chl1"/>
    <property type="match status" value="1"/>
</dbReference>
<reference evidence="17" key="2">
    <citation type="submission" date="2014-07" db="EMBL/GenBank/DDBJ databases">
        <authorList>
            <person name="Hull J."/>
        </authorList>
    </citation>
    <scope>NUCLEOTIDE SEQUENCE</scope>
</reference>
<dbReference type="EMBL" id="GBHO01007539">
    <property type="protein sequence ID" value="JAG36065.1"/>
    <property type="molecule type" value="Transcribed_RNA"/>
</dbReference>
<dbReference type="Gene3D" id="3.40.50.300">
    <property type="entry name" value="P-loop containing nucleotide triphosphate hydrolases"/>
    <property type="match status" value="3"/>
</dbReference>
<comment type="similarity">
    <text evidence="3">Belongs to the DEAD box helicase family. DEAH subfamily. DDX11/CHL1 sub-subfamily.</text>
</comment>
<dbReference type="Pfam" id="PF13307">
    <property type="entry name" value="Helicase_C_2"/>
    <property type="match status" value="1"/>
</dbReference>
<evidence type="ECO:0000256" key="2">
    <source>
        <dbReference type="ARBA" id="ARBA00004123"/>
    </source>
</evidence>
<dbReference type="InterPro" id="IPR014013">
    <property type="entry name" value="Helic_SF1/SF2_ATP-bd_DinG/Rad3"/>
</dbReference>
<dbReference type="GO" id="GO:0003677">
    <property type="term" value="F:DNA binding"/>
    <property type="evidence" value="ECO:0007669"/>
    <property type="project" value="InterPro"/>
</dbReference>
<dbReference type="PANTHER" id="PTHR11472:SF41">
    <property type="entry name" value="ATP-DEPENDENT DNA HELICASE DDX11-RELATED"/>
    <property type="match status" value="1"/>
</dbReference>
<keyword evidence="5" id="KW-0547">Nucleotide-binding</keyword>
<dbReference type="EMBL" id="GDHC01006020">
    <property type="protein sequence ID" value="JAQ12609.1"/>
    <property type="molecule type" value="Transcribed_RNA"/>
</dbReference>
<dbReference type="GO" id="GO:0016818">
    <property type="term" value="F:hydrolase activity, acting on acid anhydrides, in phosphorus-containing anhydrides"/>
    <property type="evidence" value="ECO:0007669"/>
    <property type="project" value="InterPro"/>
</dbReference>
<organism evidence="17">
    <name type="scientific">Lygus hesperus</name>
    <name type="common">Western plant bug</name>
    <dbReference type="NCBI Taxonomy" id="30085"/>
    <lineage>
        <taxon>Eukaryota</taxon>
        <taxon>Metazoa</taxon>
        <taxon>Ecdysozoa</taxon>
        <taxon>Arthropoda</taxon>
        <taxon>Hexapoda</taxon>
        <taxon>Insecta</taxon>
        <taxon>Pterygota</taxon>
        <taxon>Neoptera</taxon>
        <taxon>Paraneoptera</taxon>
        <taxon>Hemiptera</taxon>
        <taxon>Heteroptera</taxon>
        <taxon>Panheteroptera</taxon>
        <taxon>Cimicomorpha</taxon>
        <taxon>Miridae</taxon>
        <taxon>Mirini</taxon>
        <taxon>Lygus</taxon>
    </lineage>
</organism>
<dbReference type="PROSITE" id="PS00690">
    <property type="entry name" value="DEAH_ATP_HELICASE"/>
    <property type="match status" value="1"/>
</dbReference>
<evidence type="ECO:0000313" key="18">
    <source>
        <dbReference type="EMBL" id="JAQ12609.1"/>
    </source>
</evidence>
<dbReference type="GO" id="GO:0034085">
    <property type="term" value="P:establishment of sister chromatid cohesion"/>
    <property type="evidence" value="ECO:0007669"/>
    <property type="project" value="TreeGrafter"/>
</dbReference>
<evidence type="ECO:0000256" key="4">
    <source>
        <dbReference type="ARBA" id="ARBA00022723"/>
    </source>
</evidence>
<dbReference type="GO" id="GO:0005524">
    <property type="term" value="F:ATP binding"/>
    <property type="evidence" value="ECO:0007669"/>
    <property type="project" value="UniProtKB-KW"/>
</dbReference>
<dbReference type="AlphaFoldDB" id="A0A0A9Z2M7"/>
<dbReference type="InterPro" id="IPR045028">
    <property type="entry name" value="DinG/Rad3-like"/>
</dbReference>
<evidence type="ECO:0000256" key="8">
    <source>
        <dbReference type="ARBA" id="ARBA00022840"/>
    </source>
</evidence>
<dbReference type="SMART" id="SM00491">
    <property type="entry name" value="HELICc2"/>
    <property type="match status" value="1"/>
</dbReference>
<dbReference type="InterPro" id="IPR006555">
    <property type="entry name" value="ATP-dep_Helicase_C"/>
</dbReference>
<dbReference type="GO" id="GO:0006139">
    <property type="term" value="P:nucleobase-containing compound metabolic process"/>
    <property type="evidence" value="ECO:0007669"/>
    <property type="project" value="InterPro"/>
</dbReference>
<keyword evidence="8" id="KW-0067">ATP-binding</keyword>
<comment type="catalytic activity">
    <reaction evidence="14">
        <text>ATP + H2O = ADP + phosphate + H(+)</text>
        <dbReference type="Rhea" id="RHEA:13065"/>
        <dbReference type="ChEBI" id="CHEBI:15377"/>
        <dbReference type="ChEBI" id="CHEBI:15378"/>
        <dbReference type="ChEBI" id="CHEBI:30616"/>
        <dbReference type="ChEBI" id="CHEBI:43474"/>
        <dbReference type="ChEBI" id="CHEBI:456216"/>
        <dbReference type="EC" id="5.6.2.3"/>
    </reaction>
</comment>
<proteinExistence type="inferred from homology"/>
<dbReference type="InterPro" id="IPR013020">
    <property type="entry name" value="Rad3/Chl1-like"/>
</dbReference>
<evidence type="ECO:0000256" key="7">
    <source>
        <dbReference type="ARBA" id="ARBA00022806"/>
    </source>
</evidence>
<dbReference type="InterPro" id="IPR010614">
    <property type="entry name" value="RAD3-like_helicase_DEAD"/>
</dbReference>
<dbReference type="InterPro" id="IPR006554">
    <property type="entry name" value="Helicase-like_DEXD_c2"/>
</dbReference>
<dbReference type="SUPFAM" id="SSF52540">
    <property type="entry name" value="P-loop containing nucleoside triphosphate hydrolases"/>
    <property type="match status" value="1"/>
</dbReference>
<feature type="domain" description="Helicase ATP-binding" evidence="16">
    <location>
        <begin position="18"/>
        <end position="429"/>
    </location>
</feature>
<keyword evidence="9" id="KW-0408">Iron</keyword>
<protein>
    <recommendedName>
        <fullName evidence="13">DNA 5'-3' helicase</fullName>
        <ecNumber evidence="13">5.6.2.3</ecNumber>
    </recommendedName>
</protein>
<reference evidence="18" key="3">
    <citation type="journal article" date="2016" name="Gigascience">
        <title>De novo construction of an expanded transcriptome assembly for the western tarnished plant bug, Lygus hesperus.</title>
        <authorList>
            <person name="Tassone E.E."/>
            <person name="Geib S.M."/>
            <person name="Hall B."/>
            <person name="Fabrick J.A."/>
            <person name="Brent C.S."/>
            <person name="Hull J.J."/>
        </authorList>
    </citation>
    <scope>NUCLEOTIDE SEQUENCE</scope>
</reference>
<evidence type="ECO:0000256" key="12">
    <source>
        <dbReference type="ARBA" id="ARBA00023242"/>
    </source>
</evidence>
<evidence type="ECO:0000256" key="3">
    <source>
        <dbReference type="ARBA" id="ARBA00008435"/>
    </source>
</evidence>
<dbReference type="GO" id="GO:0005634">
    <property type="term" value="C:nucleus"/>
    <property type="evidence" value="ECO:0007669"/>
    <property type="project" value="UniProtKB-SubCell"/>
</dbReference>
<dbReference type="GO" id="GO:0051536">
    <property type="term" value="F:iron-sulfur cluster binding"/>
    <property type="evidence" value="ECO:0007669"/>
    <property type="project" value="UniProtKB-KW"/>
</dbReference>
<dbReference type="EC" id="5.6.2.3" evidence="13"/>
<keyword evidence="4" id="KW-0479">Metal-binding</keyword>
<dbReference type="CDD" id="cd18788">
    <property type="entry name" value="SF2_C_XPD"/>
    <property type="match status" value="1"/>
</dbReference>
<dbReference type="GO" id="GO:0006974">
    <property type="term" value="P:DNA damage response"/>
    <property type="evidence" value="ECO:0007669"/>
    <property type="project" value="UniProtKB-ARBA"/>
</dbReference>
<comment type="subcellular location">
    <subcellularLocation>
        <location evidence="2">Nucleus</location>
    </subcellularLocation>
</comment>
<evidence type="ECO:0000256" key="14">
    <source>
        <dbReference type="ARBA" id="ARBA00048954"/>
    </source>
</evidence>
<evidence type="ECO:0000256" key="1">
    <source>
        <dbReference type="ARBA" id="ARBA00001966"/>
    </source>
</evidence>
<keyword evidence="6" id="KW-0378">Hydrolase</keyword>
<dbReference type="InterPro" id="IPR027417">
    <property type="entry name" value="P-loop_NTPase"/>
</dbReference>
<evidence type="ECO:0000256" key="5">
    <source>
        <dbReference type="ARBA" id="ARBA00022741"/>
    </source>
</evidence>
<accession>A0A0A9Z2M7</accession>
<evidence type="ECO:0000256" key="13">
    <source>
        <dbReference type="ARBA" id="ARBA00044969"/>
    </source>
</evidence>
<dbReference type="GO" id="GO:0046872">
    <property type="term" value="F:metal ion binding"/>
    <property type="evidence" value="ECO:0007669"/>
    <property type="project" value="UniProtKB-KW"/>
</dbReference>
<feature type="region of interest" description="Disordered" evidence="15">
    <location>
        <begin position="181"/>
        <end position="201"/>
    </location>
</feature>
<keyword evidence="11" id="KW-0413">Isomerase</keyword>